<keyword evidence="6" id="KW-0239">DNA-directed DNA polymerase</keyword>
<dbReference type="InterPro" id="IPR036397">
    <property type="entry name" value="RNaseH_sf"/>
</dbReference>
<evidence type="ECO:0000256" key="3">
    <source>
        <dbReference type="ARBA" id="ARBA00022679"/>
    </source>
</evidence>
<dbReference type="InterPro" id="IPR012337">
    <property type="entry name" value="RNaseH-like_sf"/>
</dbReference>
<evidence type="ECO:0000256" key="2">
    <source>
        <dbReference type="ARBA" id="ARBA00012417"/>
    </source>
</evidence>
<keyword evidence="4" id="KW-0548">Nucleotidyltransferase</keyword>
<dbReference type="GO" id="GO:0006260">
    <property type="term" value="P:DNA replication"/>
    <property type="evidence" value="ECO:0007669"/>
    <property type="project" value="UniProtKB-KW"/>
</dbReference>
<keyword evidence="10" id="KW-1185">Reference proteome</keyword>
<evidence type="ECO:0000256" key="7">
    <source>
        <dbReference type="ARBA" id="ARBA00023125"/>
    </source>
</evidence>
<accession>A0A915MBR6</accession>
<dbReference type="Proteomes" id="UP000887561">
    <property type="component" value="Unplaced"/>
</dbReference>
<sequence length="344" mass="39540">MDNRPSPKKRMKFTIDNILGLGSIFSITNLLNIQSGSGSSKEPKDYVDRLETTIEHNRKFKYLKSRSKFQIKELPKDPEELLSRIFQYFLNEAVTESRGLGLNPEQIGCVISSELLDHDVWIPVRARNENTVEAILNRFLLVAQSFKQKDVSLWGKPFNVIATVVDKNALPKQHQLPGSGRNKKIAPVRHRINNRSLIQACLPSYTPEMLKRGNKMYEMKITSRGKNKGNIIFRDSFNLMPMSLASLVPAFALRVEDKPYFPHLANHPNNYGKEIFTTKSDYLADGMLPEKRKQFDQWFEQHQQEPFNLDEALASYCTNDVEILMAALIAFRNEFMGVLNIFKV</sequence>
<keyword evidence="7" id="KW-0238">DNA-binding</keyword>
<dbReference type="GO" id="GO:0000166">
    <property type="term" value="F:nucleotide binding"/>
    <property type="evidence" value="ECO:0007669"/>
    <property type="project" value="InterPro"/>
</dbReference>
<dbReference type="WBParaSite" id="scaffold34230_cov301.g21279">
    <property type="protein sequence ID" value="scaffold34230_cov301.g21279"/>
    <property type="gene ID" value="scaffold34230_cov301.g21279"/>
</dbReference>
<evidence type="ECO:0000256" key="5">
    <source>
        <dbReference type="ARBA" id="ARBA00022705"/>
    </source>
</evidence>
<dbReference type="GO" id="GO:0003677">
    <property type="term" value="F:DNA binding"/>
    <property type="evidence" value="ECO:0007669"/>
    <property type="project" value="UniProtKB-KW"/>
</dbReference>
<reference evidence="11" key="1">
    <citation type="submission" date="2022-11" db="UniProtKB">
        <authorList>
            <consortium name="WormBaseParasite"/>
        </authorList>
    </citation>
    <scope>IDENTIFICATION</scope>
</reference>
<evidence type="ECO:0000256" key="4">
    <source>
        <dbReference type="ARBA" id="ARBA00022695"/>
    </source>
</evidence>
<keyword evidence="5" id="KW-0235">DNA replication</keyword>
<evidence type="ECO:0000256" key="1">
    <source>
        <dbReference type="ARBA" id="ARBA00005755"/>
    </source>
</evidence>
<dbReference type="InterPro" id="IPR004868">
    <property type="entry name" value="DNA-dir_DNA_pol_B_mt/vir"/>
</dbReference>
<organism evidence="10 11">
    <name type="scientific">Meloidogyne javanica</name>
    <name type="common">Root-knot nematode worm</name>
    <dbReference type="NCBI Taxonomy" id="6303"/>
    <lineage>
        <taxon>Eukaryota</taxon>
        <taxon>Metazoa</taxon>
        <taxon>Ecdysozoa</taxon>
        <taxon>Nematoda</taxon>
        <taxon>Chromadorea</taxon>
        <taxon>Rhabditida</taxon>
        <taxon>Tylenchina</taxon>
        <taxon>Tylenchomorpha</taxon>
        <taxon>Tylenchoidea</taxon>
        <taxon>Meloidogynidae</taxon>
        <taxon>Meloidogyninae</taxon>
        <taxon>Meloidogyne</taxon>
        <taxon>Meloidogyne incognita group</taxon>
    </lineage>
</organism>
<evidence type="ECO:0000313" key="10">
    <source>
        <dbReference type="Proteomes" id="UP000887561"/>
    </source>
</evidence>
<proteinExistence type="inferred from homology"/>
<evidence type="ECO:0000256" key="6">
    <source>
        <dbReference type="ARBA" id="ARBA00022932"/>
    </source>
</evidence>
<evidence type="ECO:0000259" key="9">
    <source>
        <dbReference type="Pfam" id="PF03175"/>
    </source>
</evidence>
<comment type="similarity">
    <text evidence="1">Belongs to the DNA polymerase type-B family.</text>
</comment>
<dbReference type="Pfam" id="PF03175">
    <property type="entry name" value="DNA_pol_B_2"/>
    <property type="match status" value="1"/>
</dbReference>
<protein>
    <recommendedName>
        <fullName evidence="2">DNA-directed DNA polymerase</fullName>
        <ecNumber evidence="2">2.7.7.7</ecNumber>
    </recommendedName>
</protein>
<dbReference type="Gene3D" id="3.30.420.10">
    <property type="entry name" value="Ribonuclease H-like superfamily/Ribonuclease H"/>
    <property type="match status" value="1"/>
</dbReference>
<evidence type="ECO:0000256" key="8">
    <source>
        <dbReference type="ARBA" id="ARBA00049244"/>
    </source>
</evidence>
<evidence type="ECO:0000313" key="11">
    <source>
        <dbReference type="WBParaSite" id="scaffold34230_cov301.g21279"/>
    </source>
</evidence>
<dbReference type="GO" id="GO:0003887">
    <property type="term" value="F:DNA-directed DNA polymerase activity"/>
    <property type="evidence" value="ECO:0007669"/>
    <property type="project" value="UniProtKB-KW"/>
</dbReference>
<dbReference type="AlphaFoldDB" id="A0A915MBR6"/>
<dbReference type="SUPFAM" id="SSF53098">
    <property type="entry name" value="Ribonuclease H-like"/>
    <property type="match status" value="1"/>
</dbReference>
<feature type="domain" description="DNA-directed DNA polymerase family B mitochondria/virus" evidence="9">
    <location>
        <begin position="205"/>
        <end position="342"/>
    </location>
</feature>
<comment type="catalytic activity">
    <reaction evidence="8">
        <text>DNA(n) + a 2'-deoxyribonucleoside 5'-triphosphate = DNA(n+1) + diphosphate</text>
        <dbReference type="Rhea" id="RHEA:22508"/>
        <dbReference type="Rhea" id="RHEA-COMP:17339"/>
        <dbReference type="Rhea" id="RHEA-COMP:17340"/>
        <dbReference type="ChEBI" id="CHEBI:33019"/>
        <dbReference type="ChEBI" id="CHEBI:61560"/>
        <dbReference type="ChEBI" id="CHEBI:173112"/>
        <dbReference type="EC" id="2.7.7.7"/>
    </reaction>
</comment>
<name>A0A915MBR6_MELJA</name>
<dbReference type="EC" id="2.7.7.7" evidence="2"/>
<keyword evidence="3" id="KW-0808">Transferase</keyword>